<dbReference type="RefSeq" id="WP_025004920.1">
    <property type="nucleotide sequence ID" value="NZ_UGTF01000002.1"/>
</dbReference>
<evidence type="ECO:0000313" key="2">
    <source>
        <dbReference type="Proteomes" id="UP000254156"/>
    </source>
</evidence>
<protein>
    <submittedName>
        <fullName evidence="1">Uncharacterized protein</fullName>
    </submittedName>
</protein>
<evidence type="ECO:0000313" key="1">
    <source>
        <dbReference type="EMBL" id="SUB88862.1"/>
    </source>
</evidence>
<accession>A0A379E909</accession>
<dbReference type="AlphaFoldDB" id="A0A379E909"/>
<name>A0A379E909_9PORP</name>
<reference evidence="1 2" key="1">
    <citation type="submission" date="2018-06" db="EMBL/GenBank/DDBJ databases">
        <authorList>
            <consortium name="Pathogen Informatics"/>
            <person name="Doyle S."/>
        </authorList>
    </citation>
    <scope>NUCLEOTIDE SEQUENCE [LARGE SCALE GENOMIC DNA]</scope>
    <source>
        <strain evidence="1 2">NCTC11632</strain>
    </source>
</reference>
<gene>
    <name evidence="1" type="ORF">NCTC11632_00948</name>
</gene>
<dbReference type="EMBL" id="UGTF01000002">
    <property type="protein sequence ID" value="SUB88862.1"/>
    <property type="molecule type" value="Genomic_DNA"/>
</dbReference>
<organism evidence="1 2">
    <name type="scientific">Porphyromonas macacae</name>
    <dbReference type="NCBI Taxonomy" id="28115"/>
    <lineage>
        <taxon>Bacteria</taxon>
        <taxon>Pseudomonadati</taxon>
        <taxon>Bacteroidota</taxon>
        <taxon>Bacteroidia</taxon>
        <taxon>Bacteroidales</taxon>
        <taxon>Porphyromonadaceae</taxon>
        <taxon>Porphyromonas</taxon>
    </lineage>
</organism>
<dbReference type="Proteomes" id="UP000254156">
    <property type="component" value="Unassembled WGS sequence"/>
</dbReference>
<sequence length="252" mass="28751">MSFLRPSSETYLTRIRQIMPEKTVHLYTGKTLLEIEAMGSGGFRCSLLKRYDVQIEHAISSVVNTSMIELGESLYPVELNIHPDGKICKIINFEEIRERRKNKASELLNRFPAVNFRKYIEMSQDNLIDEKALQKALLKDSFIQLYFSCASGLPFCYTCHNFPQKGLKSSYYCNINKKEADAFVYVARPAFPDPSCKIMRGDIISKISAEGSLSGIKAGFMLQQEGREAYRREIDICVLDKDGTATRNKMKL</sequence>
<proteinExistence type="predicted"/>